<dbReference type="InterPro" id="IPR001826">
    <property type="entry name" value="RHS"/>
</dbReference>
<gene>
    <name evidence="5" type="ORF">J2T09_003382</name>
</gene>
<comment type="caution">
    <text evidence="5">The sequence shown here is derived from an EMBL/GenBank/DDBJ whole genome shotgun (WGS) entry which is preliminary data.</text>
</comment>
<keyword evidence="6" id="KW-1185">Reference proteome</keyword>
<dbReference type="Gene3D" id="2.180.10.10">
    <property type="entry name" value="RHS repeat-associated core"/>
    <property type="match status" value="2"/>
</dbReference>
<sequence>MGETSIHSSGGGLPNDSVHPANAEGEFAIGAGEQTWTLADWLDAWEQYEKGREDEKAALDQEKRELESELANATDPAARAEIEQQLREVAIDRSVIDTSYDLAVDPFESGTGHFEPGDYHSWAEQGGLDPYDPETASKYNTYMPAQYNRSYINALKDGVEADSWFYFNVLKPIGWVADIPINPGSILQGLFRRGIKKVAPRILRMAKRLARPKRQERVAGRRRDRKKRRDCRLSGNPTFMPTGVAAHIDPQFRIEGLIALELGSMFYGDLEQSGPLGRHRITEFDATIQRDEHGRFAFIDDEGFVIHFKPPTPIPGGWVEGSTDRRTELQQGHRRSLLLRENGRVSTFNKCADDIWRISRIEDRLGNALVFDRDAGSNLLKITTPEGLKVHFEYVGTNQRSLITLEGVDGSRKVVMRYAYDSSGRLILAECPYGERHEFTYDENGQILRLVRNGDYEANYEYDEQQRRTRIQTNRKFNPARFEYDEENGVSTYLPAGDPSRAQKFFYNDSKNITREVNGLGHEKRTIENDRGLVAAVVDGEGNSISYTYDPFCNVASTTDAEGRSTFFVWSSDNALEMVIDNAGKSWQYQYDDRGSLQQVTDPLGHITEIKNNAAGQPIGISRHDGLLEQHAYDSHHWLKETLDFRGGRTRYERDGFGRVTAVIDTMGQTTRFSYEDQSGMDFYTPTNVKRPDGVTNRVESSNRGREVITVDGEGNSTTYIYDGLGNIVEVVDPEGNRLRFVYDDEFKLAKVVNATGREWTFDRDPAGRIVRETDFDGKVTTYGYDRADRVTETTHPDGRTTSYAWDRSGLLLRRTVALPGRDEIEEETYTYDDRGLLASLANASSTVTLEYDDASRLIAETVNGLRVESQLDCCGNRIERKIGAHITTYSYDPMGALTSLSVGGQTKLTISRDKAGRERERSSAQSLLLEHHYDVVGQLISQTAHYSPKSSPSAEPRAPRHPVASQWTRFYQWNRTSSPIAVSDPLWGETRYKPDSNNQIIEATHGSDLKIGQPPALGQTGKNDIPGFPSDAMESERFAYSPTLDVAGSQTALPEKPLGRPIASWTSSAGGRVEAACGPRGESINFVYDANGRVIERRVERDGFRPVVWRFVWDGFDRMTQAICPDGSVWRYTYDPLGRRIDKRLLPSAGQAGFQTLSSGTRFVWDGNVIAAEVPLVRERHAPRNGMSDELARATWWHFLPNSFTPLLREDGASGDVLHIVTDHLGTPKEMVDEAGSLVWAASYRLWGDIRSLWSAATNDNQTRPETAKWVAAAGNNALDISAAWNGEVNHAELRSAGDADTIAARMLCPIRFQGQWEDLETGLFYNLMRTYDPLSCQYMSSDPIGLLGGLRQNGYVAYPTEAVDPLGLATLRNNLIAAGRGLNVPWQAHHLIPCAVWGNHRPMFNALGMRRDAASNGIALPTDATNANNPPLPIHRGAHATYNARNETAVSGIEAKWRRARNCARTSAQRAAADNMARRELVALQQQNIQIIRAFASAFPGANMNQCP</sequence>
<evidence type="ECO:0000259" key="3">
    <source>
        <dbReference type="Pfam" id="PF03527"/>
    </source>
</evidence>
<dbReference type="InterPro" id="IPR031325">
    <property type="entry name" value="RHS_repeat"/>
</dbReference>
<dbReference type="PANTHER" id="PTHR32305:SF15">
    <property type="entry name" value="PROTEIN RHSA-RELATED"/>
    <property type="match status" value="1"/>
</dbReference>
<accession>A0ABT9PWL0</accession>
<keyword evidence="1" id="KW-0677">Repeat</keyword>
<dbReference type="InterPro" id="IPR032871">
    <property type="entry name" value="AHH_dom_containing"/>
</dbReference>
<evidence type="ECO:0000313" key="5">
    <source>
        <dbReference type="EMBL" id="MDP9838610.1"/>
    </source>
</evidence>
<dbReference type="InterPro" id="IPR050708">
    <property type="entry name" value="T6SS_VgrG/RHS"/>
</dbReference>
<feature type="domain" description="Teneurin-like YD-shell" evidence="4">
    <location>
        <begin position="721"/>
        <end position="867"/>
    </location>
</feature>
<organism evidence="5 6">
    <name type="scientific">Neorhizobium huautlense</name>
    <dbReference type="NCBI Taxonomy" id="67774"/>
    <lineage>
        <taxon>Bacteria</taxon>
        <taxon>Pseudomonadati</taxon>
        <taxon>Pseudomonadota</taxon>
        <taxon>Alphaproteobacteria</taxon>
        <taxon>Hyphomicrobiales</taxon>
        <taxon>Rhizobiaceae</taxon>
        <taxon>Rhizobium/Agrobacterium group</taxon>
        <taxon>Neorhizobium</taxon>
    </lineage>
</organism>
<protein>
    <submittedName>
        <fullName evidence="5">RHS repeat-associated protein</fullName>
    </submittedName>
</protein>
<feature type="region of interest" description="Disordered" evidence="2">
    <location>
        <begin position="53"/>
        <end position="77"/>
    </location>
</feature>
<proteinExistence type="predicted"/>
<evidence type="ECO:0000313" key="6">
    <source>
        <dbReference type="Proteomes" id="UP001241472"/>
    </source>
</evidence>
<dbReference type="Pfam" id="PF25023">
    <property type="entry name" value="TEN_YD-shell"/>
    <property type="match status" value="1"/>
</dbReference>
<evidence type="ECO:0000256" key="2">
    <source>
        <dbReference type="SAM" id="MobiDB-lite"/>
    </source>
</evidence>
<feature type="region of interest" description="Disordered" evidence="2">
    <location>
        <begin position="1"/>
        <end position="21"/>
    </location>
</feature>
<reference evidence="5 6" key="1">
    <citation type="submission" date="2023-07" db="EMBL/GenBank/DDBJ databases">
        <title>Sorghum-associated microbial communities from plants grown in Nebraska, USA.</title>
        <authorList>
            <person name="Schachtman D."/>
        </authorList>
    </citation>
    <scope>NUCLEOTIDE SEQUENCE [LARGE SCALE GENOMIC DNA]</scope>
    <source>
        <strain evidence="5 6">DS1307</strain>
    </source>
</reference>
<feature type="region of interest" description="Disordered" evidence="2">
    <location>
        <begin position="211"/>
        <end position="236"/>
    </location>
</feature>
<dbReference type="Pfam" id="PF05593">
    <property type="entry name" value="RHS_repeat"/>
    <property type="match status" value="2"/>
</dbReference>
<feature type="compositionally biased region" description="Basic and acidic residues" evidence="2">
    <location>
        <begin position="53"/>
        <end position="67"/>
    </location>
</feature>
<feature type="domain" description="RHS protein conserved region" evidence="3">
    <location>
        <begin position="1219"/>
        <end position="1253"/>
    </location>
</feature>
<evidence type="ECO:0000256" key="1">
    <source>
        <dbReference type="ARBA" id="ARBA00022737"/>
    </source>
</evidence>
<dbReference type="PANTHER" id="PTHR32305">
    <property type="match status" value="1"/>
</dbReference>
<name>A0ABT9PWL0_9HYPH</name>
<dbReference type="NCBIfam" id="TIGR01643">
    <property type="entry name" value="YD_repeat_2x"/>
    <property type="match status" value="8"/>
</dbReference>
<evidence type="ECO:0000259" key="4">
    <source>
        <dbReference type="Pfam" id="PF25023"/>
    </source>
</evidence>
<dbReference type="NCBIfam" id="TIGR03696">
    <property type="entry name" value="Rhs_assc_core"/>
    <property type="match status" value="1"/>
</dbReference>
<dbReference type="EMBL" id="JAUSRF010000011">
    <property type="protein sequence ID" value="MDP9838610.1"/>
    <property type="molecule type" value="Genomic_DNA"/>
</dbReference>
<dbReference type="Pfam" id="PF03527">
    <property type="entry name" value="RHS"/>
    <property type="match status" value="1"/>
</dbReference>
<dbReference type="Pfam" id="PF14412">
    <property type="entry name" value="AHH"/>
    <property type="match status" value="1"/>
</dbReference>
<dbReference type="InterPro" id="IPR006530">
    <property type="entry name" value="YD"/>
</dbReference>
<dbReference type="InterPro" id="IPR022385">
    <property type="entry name" value="Rhs_assc_core"/>
</dbReference>
<dbReference type="Proteomes" id="UP001241472">
    <property type="component" value="Unassembled WGS sequence"/>
</dbReference>
<dbReference type="RefSeq" id="WP_306836688.1">
    <property type="nucleotide sequence ID" value="NZ_JAUSRF010000011.1"/>
</dbReference>
<dbReference type="InterPro" id="IPR056823">
    <property type="entry name" value="TEN-like_YD-shell"/>
</dbReference>